<evidence type="ECO:0000256" key="1">
    <source>
        <dbReference type="ARBA" id="ARBA00004604"/>
    </source>
</evidence>
<comment type="similarity">
    <text evidence="2">Belongs to the eukaryotic ribosomal protein eS8 family. Ribosome biogenesis protein NSA2 subfamily.</text>
</comment>
<reference evidence="7 8" key="1">
    <citation type="submission" date="2019-06" db="EMBL/GenBank/DDBJ databases">
        <title>Discovery of a novel chromosome fission-fusion reversal in muntjac.</title>
        <authorList>
            <person name="Mudd A.B."/>
            <person name="Bredeson J.V."/>
            <person name="Baum R."/>
            <person name="Hockemeyer D."/>
            <person name="Rokhsar D.S."/>
        </authorList>
    </citation>
    <scope>NUCLEOTIDE SEQUENCE [LARGE SCALE GENOMIC DNA]</scope>
    <source>
        <strain evidence="7">UTSW_UCB_Mm</strain>
        <tissue evidence="7">Fibroblast cell line</tissue>
    </source>
</reference>
<evidence type="ECO:0000256" key="3">
    <source>
        <dbReference type="ARBA" id="ARBA00022517"/>
    </source>
</evidence>
<evidence type="ECO:0000256" key="5">
    <source>
        <dbReference type="ARBA" id="ARBA00023242"/>
    </source>
</evidence>
<gene>
    <name evidence="7" type="ORF">FD754_022103</name>
</gene>
<evidence type="ECO:0000256" key="2">
    <source>
        <dbReference type="ARBA" id="ARBA00005424"/>
    </source>
</evidence>
<protein>
    <submittedName>
        <fullName evidence="7">Uncharacterized protein</fullName>
    </submittedName>
</protein>
<sequence length="113" mass="12330">MKRETVKEKHDEKTPQRTANGIMFQEGPCDTSRTESPFCLPVLDVKKNPSSPLYAPLGVLTKMSGIITKGAVIEANVNELGLVTQGGKVIWEKYAQVTSNPENDGFINAVLLV</sequence>
<comment type="subcellular location">
    <subcellularLocation>
        <location evidence="1">Nucleus</location>
        <location evidence="1">Nucleolus</location>
    </subcellularLocation>
</comment>
<accession>A0A5N3V7S1</accession>
<proteinExistence type="inferred from homology"/>
<dbReference type="GO" id="GO:0005730">
    <property type="term" value="C:nucleolus"/>
    <property type="evidence" value="ECO:0007669"/>
    <property type="project" value="UniProtKB-SubCell"/>
</dbReference>
<dbReference type="Pfam" id="PF01201">
    <property type="entry name" value="Ribosomal_S8e"/>
    <property type="match status" value="1"/>
</dbReference>
<dbReference type="Gene3D" id="2.40.10.310">
    <property type="match status" value="1"/>
</dbReference>
<dbReference type="Proteomes" id="UP000326458">
    <property type="component" value="Unassembled WGS sequence"/>
</dbReference>
<dbReference type="PANTHER" id="PTHR12642">
    <property type="entry name" value="RIBOSOME BIOGENESIS PROTEIN NSA2 HOMOLOG"/>
    <property type="match status" value="1"/>
</dbReference>
<comment type="caution">
    <text evidence="7">The sequence shown here is derived from an EMBL/GenBank/DDBJ whole genome shotgun (WGS) entry which is preliminary data.</text>
</comment>
<feature type="compositionally biased region" description="Basic and acidic residues" evidence="6">
    <location>
        <begin position="1"/>
        <end position="15"/>
    </location>
</feature>
<evidence type="ECO:0000313" key="7">
    <source>
        <dbReference type="EMBL" id="KAB0345177.1"/>
    </source>
</evidence>
<keyword evidence="3" id="KW-0690">Ribosome biogenesis</keyword>
<evidence type="ECO:0000256" key="6">
    <source>
        <dbReference type="SAM" id="MobiDB-lite"/>
    </source>
</evidence>
<keyword evidence="8" id="KW-1185">Reference proteome</keyword>
<dbReference type="EMBL" id="VCEA01000003">
    <property type="protein sequence ID" value="KAB0345177.1"/>
    <property type="molecule type" value="Genomic_DNA"/>
</dbReference>
<evidence type="ECO:0000313" key="8">
    <source>
        <dbReference type="Proteomes" id="UP000326458"/>
    </source>
</evidence>
<dbReference type="GO" id="GO:0006364">
    <property type="term" value="P:rRNA processing"/>
    <property type="evidence" value="ECO:0007669"/>
    <property type="project" value="UniProtKB-KW"/>
</dbReference>
<feature type="region of interest" description="Disordered" evidence="6">
    <location>
        <begin position="1"/>
        <end position="24"/>
    </location>
</feature>
<evidence type="ECO:0000256" key="4">
    <source>
        <dbReference type="ARBA" id="ARBA00022552"/>
    </source>
</evidence>
<organism evidence="7 8">
    <name type="scientific">Muntiacus muntjak</name>
    <name type="common">Barking deer</name>
    <name type="synonym">Indian muntjac</name>
    <dbReference type="NCBI Taxonomy" id="9888"/>
    <lineage>
        <taxon>Eukaryota</taxon>
        <taxon>Metazoa</taxon>
        <taxon>Chordata</taxon>
        <taxon>Craniata</taxon>
        <taxon>Vertebrata</taxon>
        <taxon>Euteleostomi</taxon>
        <taxon>Mammalia</taxon>
        <taxon>Eutheria</taxon>
        <taxon>Laurasiatheria</taxon>
        <taxon>Artiodactyla</taxon>
        <taxon>Ruminantia</taxon>
        <taxon>Pecora</taxon>
        <taxon>Cervidae</taxon>
        <taxon>Muntiacinae</taxon>
        <taxon>Muntiacus</taxon>
    </lineage>
</organism>
<keyword evidence="4" id="KW-0698">rRNA processing</keyword>
<dbReference type="AlphaFoldDB" id="A0A5N3V7S1"/>
<keyword evidence="5" id="KW-0539">Nucleus</keyword>
<dbReference type="InterPro" id="IPR022309">
    <property type="entry name" value="Ribosomal_Se8/biogenesis_NSA2"/>
</dbReference>
<dbReference type="InterPro" id="IPR039411">
    <property type="entry name" value="NSA2_fam"/>
</dbReference>
<name>A0A5N3V7S1_MUNMU</name>